<dbReference type="AlphaFoldDB" id="A0A438EN18"/>
<keyword evidence="8" id="KW-0418">Kinase</keyword>
<keyword evidence="5" id="KW-0472">Membrane</keyword>
<dbReference type="InterPro" id="IPR046956">
    <property type="entry name" value="RLP23-like"/>
</dbReference>
<accession>A0A438EN18</accession>
<dbReference type="GO" id="GO:0016301">
    <property type="term" value="F:kinase activity"/>
    <property type="evidence" value="ECO:0007669"/>
    <property type="project" value="UniProtKB-KW"/>
</dbReference>
<dbReference type="InterPro" id="IPR001611">
    <property type="entry name" value="Leu-rich_rpt"/>
</dbReference>
<keyword evidence="4" id="KW-1133">Transmembrane helix</keyword>
<evidence type="ECO:0000313" key="9">
    <source>
        <dbReference type="Proteomes" id="UP000288805"/>
    </source>
</evidence>
<reference evidence="8 9" key="1">
    <citation type="journal article" date="2018" name="PLoS Genet.">
        <title>Population sequencing reveals clonal diversity and ancestral inbreeding in the grapevine cultivar Chardonnay.</title>
        <authorList>
            <person name="Roach M.J."/>
            <person name="Johnson D.L."/>
            <person name="Bohlmann J."/>
            <person name="van Vuuren H.J."/>
            <person name="Jones S.J."/>
            <person name="Pretorius I.S."/>
            <person name="Schmidt S.A."/>
            <person name="Borneman A.R."/>
        </authorList>
    </citation>
    <scope>NUCLEOTIDE SEQUENCE [LARGE SCALE GENOMIC DNA]</scope>
    <source>
        <strain evidence="9">cv. Chardonnay</strain>
        <tissue evidence="8">Leaf</tissue>
    </source>
</reference>
<keyword evidence="8" id="KW-0808">Transferase</keyword>
<evidence type="ECO:0000256" key="6">
    <source>
        <dbReference type="ARBA" id="ARBA00023170"/>
    </source>
</evidence>
<evidence type="ECO:0000256" key="1">
    <source>
        <dbReference type="ARBA" id="ARBA00004479"/>
    </source>
</evidence>
<proteinExistence type="predicted"/>
<evidence type="ECO:0000256" key="7">
    <source>
        <dbReference type="ARBA" id="ARBA00023180"/>
    </source>
</evidence>
<protein>
    <submittedName>
        <fullName evidence="8">Leucine-rich repeat receptor-like protein kinase</fullName>
    </submittedName>
</protein>
<evidence type="ECO:0000256" key="2">
    <source>
        <dbReference type="ARBA" id="ARBA00022692"/>
    </source>
</evidence>
<keyword evidence="7" id="KW-0325">Glycoprotein</keyword>
<dbReference type="FunFam" id="3.80.10.10:FF:001646">
    <property type="entry name" value="Putative inactive leucine-rich repeat receptor-like protein kinase"/>
    <property type="match status" value="1"/>
</dbReference>
<keyword evidence="6 8" id="KW-0675">Receptor</keyword>
<sequence length="136" mass="15422">MDYVNLSSVGSEWVEVLNKLPILTELRLDGCSLSGSIPSPSFVNFTSLRVISINWNQFISMFPEWLLNVSSLGSIDIRYNQLHGRIPLGLGELLNLQHLDLFGNYLEGNISQLLRKSWKKIEFLNLGENDLHGKFS</sequence>
<dbReference type="Pfam" id="PF00560">
    <property type="entry name" value="LRR_1"/>
    <property type="match status" value="2"/>
</dbReference>
<keyword evidence="2" id="KW-0812">Transmembrane</keyword>
<dbReference type="PANTHER" id="PTHR48063:SF16">
    <property type="entry name" value="LRR RECEPTOR-LIKE SERINE_THREONINE-PROTEIN KINASE GSO1"/>
    <property type="match status" value="1"/>
</dbReference>
<evidence type="ECO:0000256" key="4">
    <source>
        <dbReference type="ARBA" id="ARBA00022989"/>
    </source>
</evidence>
<comment type="subcellular location">
    <subcellularLocation>
        <location evidence="1">Membrane</location>
        <topology evidence="1">Single-pass type I membrane protein</topology>
    </subcellularLocation>
</comment>
<gene>
    <name evidence="8" type="primary">VvCHDh000428_1</name>
    <name evidence="8" type="ORF">CK203_117502</name>
</gene>
<dbReference type="PANTHER" id="PTHR48063">
    <property type="entry name" value="LRR RECEPTOR-LIKE KINASE"/>
    <property type="match status" value="1"/>
</dbReference>
<dbReference type="SUPFAM" id="SSF52058">
    <property type="entry name" value="L domain-like"/>
    <property type="match status" value="1"/>
</dbReference>
<evidence type="ECO:0000256" key="3">
    <source>
        <dbReference type="ARBA" id="ARBA00022729"/>
    </source>
</evidence>
<evidence type="ECO:0000256" key="5">
    <source>
        <dbReference type="ARBA" id="ARBA00023136"/>
    </source>
</evidence>
<name>A0A438EN18_VITVI</name>
<dbReference type="GO" id="GO:0016020">
    <property type="term" value="C:membrane"/>
    <property type="evidence" value="ECO:0007669"/>
    <property type="project" value="UniProtKB-SubCell"/>
</dbReference>
<keyword evidence="3" id="KW-0732">Signal</keyword>
<comment type="caution">
    <text evidence="8">The sequence shown here is derived from an EMBL/GenBank/DDBJ whole genome shotgun (WGS) entry which is preliminary data.</text>
</comment>
<organism evidence="8 9">
    <name type="scientific">Vitis vinifera</name>
    <name type="common">Grape</name>
    <dbReference type="NCBI Taxonomy" id="29760"/>
    <lineage>
        <taxon>Eukaryota</taxon>
        <taxon>Viridiplantae</taxon>
        <taxon>Streptophyta</taxon>
        <taxon>Embryophyta</taxon>
        <taxon>Tracheophyta</taxon>
        <taxon>Spermatophyta</taxon>
        <taxon>Magnoliopsida</taxon>
        <taxon>eudicotyledons</taxon>
        <taxon>Gunneridae</taxon>
        <taxon>Pentapetalae</taxon>
        <taxon>rosids</taxon>
        <taxon>Vitales</taxon>
        <taxon>Vitaceae</taxon>
        <taxon>Viteae</taxon>
        <taxon>Vitis</taxon>
    </lineage>
</organism>
<dbReference type="EMBL" id="QGNW01001234">
    <property type="protein sequence ID" value="RVW49067.1"/>
    <property type="molecule type" value="Genomic_DNA"/>
</dbReference>
<evidence type="ECO:0000313" key="8">
    <source>
        <dbReference type="EMBL" id="RVW49067.1"/>
    </source>
</evidence>
<dbReference type="Gene3D" id="3.80.10.10">
    <property type="entry name" value="Ribonuclease Inhibitor"/>
    <property type="match status" value="1"/>
</dbReference>
<dbReference type="Proteomes" id="UP000288805">
    <property type="component" value="Unassembled WGS sequence"/>
</dbReference>
<dbReference type="InterPro" id="IPR032675">
    <property type="entry name" value="LRR_dom_sf"/>
</dbReference>